<organism evidence="2 3">
    <name type="scientific">Paenibacillus aestuarii</name>
    <dbReference type="NCBI Taxonomy" id="516965"/>
    <lineage>
        <taxon>Bacteria</taxon>
        <taxon>Bacillati</taxon>
        <taxon>Bacillota</taxon>
        <taxon>Bacilli</taxon>
        <taxon>Bacillales</taxon>
        <taxon>Paenibacillaceae</taxon>
        <taxon>Paenibacillus</taxon>
    </lineage>
</organism>
<evidence type="ECO:0000313" key="2">
    <source>
        <dbReference type="EMBL" id="MFC5452774.1"/>
    </source>
</evidence>
<evidence type="ECO:0000313" key="3">
    <source>
        <dbReference type="Proteomes" id="UP001596044"/>
    </source>
</evidence>
<protein>
    <recommendedName>
        <fullName evidence="4">Carbohydrate ABC transporter permease</fullName>
    </recommendedName>
</protein>
<keyword evidence="1" id="KW-1133">Transmembrane helix</keyword>
<dbReference type="EMBL" id="JBHSMJ010000063">
    <property type="protein sequence ID" value="MFC5452774.1"/>
    <property type="molecule type" value="Genomic_DNA"/>
</dbReference>
<keyword evidence="3" id="KW-1185">Reference proteome</keyword>
<comment type="caution">
    <text evidence="2">The sequence shown here is derived from an EMBL/GenBank/DDBJ whole genome shotgun (WGS) entry which is preliminary data.</text>
</comment>
<reference evidence="3" key="1">
    <citation type="journal article" date="2019" name="Int. J. Syst. Evol. Microbiol.">
        <title>The Global Catalogue of Microorganisms (GCM) 10K type strain sequencing project: providing services to taxonomists for standard genome sequencing and annotation.</title>
        <authorList>
            <consortium name="The Broad Institute Genomics Platform"/>
            <consortium name="The Broad Institute Genome Sequencing Center for Infectious Disease"/>
            <person name="Wu L."/>
            <person name="Ma J."/>
        </authorList>
    </citation>
    <scope>NUCLEOTIDE SEQUENCE [LARGE SCALE GENOMIC DNA]</scope>
    <source>
        <strain evidence="3">KACC 11904</strain>
    </source>
</reference>
<sequence length="56" mass="6123">MLMHPSQRMINAALNAIGITGPDFMNMLLITLPPFVLFIFFNKKIVAGMTAGSVKV</sequence>
<accession>A0ABW0KHP3</accession>
<keyword evidence="1" id="KW-0472">Membrane</keyword>
<proteinExistence type="predicted"/>
<feature type="transmembrane region" description="Helical" evidence="1">
    <location>
        <begin position="24"/>
        <end position="41"/>
    </location>
</feature>
<dbReference type="Proteomes" id="UP001596044">
    <property type="component" value="Unassembled WGS sequence"/>
</dbReference>
<keyword evidence="1" id="KW-0812">Transmembrane</keyword>
<name>A0ABW0KHP3_9BACL</name>
<gene>
    <name evidence="2" type="ORF">ACFPOG_31695</name>
</gene>
<evidence type="ECO:0008006" key="4">
    <source>
        <dbReference type="Google" id="ProtNLM"/>
    </source>
</evidence>
<dbReference type="RefSeq" id="WP_377526947.1">
    <property type="nucleotide sequence ID" value="NZ_JAQFVF010000009.1"/>
</dbReference>
<evidence type="ECO:0000256" key="1">
    <source>
        <dbReference type="SAM" id="Phobius"/>
    </source>
</evidence>